<protein>
    <submittedName>
        <fullName evidence="2">Uncharacterized protein</fullName>
    </submittedName>
</protein>
<comment type="caution">
    <text evidence="2">The sequence shown here is derived from an EMBL/GenBank/DDBJ whole genome shotgun (WGS) entry which is preliminary data.</text>
</comment>
<evidence type="ECO:0000313" key="2">
    <source>
        <dbReference type="EMBL" id="KAL3790788.1"/>
    </source>
</evidence>
<evidence type="ECO:0000256" key="1">
    <source>
        <dbReference type="SAM" id="MobiDB-lite"/>
    </source>
</evidence>
<feature type="region of interest" description="Disordered" evidence="1">
    <location>
        <begin position="116"/>
        <end position="137"/>
    </location>
</feature>
<name>A0ABD3PSI2_9STRA</name>
<reference evidence="2 3" key="1">
    <citation type="submission" date="2024-10" db="EMBL/GenBank/DDBJ databases">
        <title>Updated reference genomes for cyclostephanoid diatoms.</title>
        <authorList>
            <person name="Roberts W.R."/>
            <person name="Alverson A.J."/>
        </authorList>
    </citation>
    <scope>NUCLEOTIDE SEQUENCE [LARGE SCALE GENOMIC DNA]</scope>
    <source>
        <strain evidence="2 3">AJA010-31</strain>
    </source>
</reference>
<evidence type="ECO:0000313" key="3">
    <source>
        <dbReference type="Proteomes" id="UP001530400"/>
    </source>
</evidence>
<sequence>MSRNHKQEVASYSNSFHFLGVGLLSSSRAGFFTNTNILQEPRLDVSFSRTSCFPINLHKLLPCYPNYIITHPTFFAPSLSLAFSKLITSPISFSNESFISALDTISIACSTESGVNDMESIPKSTRNEAKSGLSLGA</sequence>
<proteinExistence type="predicted"/>
<keyword evidence="3" id="KW-1185">Reference proteome</keyword>
<accession>A0ABD3PSI2</accession>
<organism evidence="2 3">
    <name type="scientific">Cyclotella atomus</name>
    <dbReference type="NCBI Taxonomy" id="382360"/>
    <lineage>
        <taxon>Eukaryota</taxon>
        <taxon>Sar</taxon>
        <taxon>Stramenopiles</taxon>
        <taxon>Ochrophyta</taxon>
        <taxon>Bacillariophyta</taxon>
        <taxon>Coscinodiscophyceae</taxon>
        <taxon>Thalassiosirophycidae</taxon>
        <taxon>Stephanodiscales</taxon>
        <taxon>Stephanodiscaceae</taxon>
        <taxon>Cyclotella</taxon>
    </lineage>
</organism>
<gene>
    <name evidence="2" type="ORF">ACHAWO_012922</name>
</gene>
<dbReference type="EMBL" id="JALLPJ020000485">
    <property type="protein sequence ID" value="KAL3790788.1"/>
    <property type="molecule type" value="Genomic_DNA"/>
</dbReference>
<dbReference type="Proteomes" id="UP001530400">
    <property type="component" value="Unassembled WGS sequence"/>
</dbReference>
<dbReference type="AlphaFoldDB" id="A0ABD3PSI2"/>